<feature type="compositionally biased region" description="Low complexity" evidence="2">
    <location>
        <begin position="2517"/>
        <end position="2533"/>
    </location>
</feature>
<feature type="domain" description="ART-PolyVal-like" evidence="3">
    <location>
        <begin position="2640"/>
        <end position="2822"/>
    </location>
</feature>
<protein>
    <recommendedName>
        <fullName evidence="3">ART-PolyVal-like domain-containing protein</fullName>
    </recommendedName>
</protein>
<organism evidence="4 5">
    <name type="scientific">uncultured phage cr2_1</name>
    <dbReference type="NCBI Taxonomy" id="2986394"/>
    <lineage>
        <taxon>Viruses</taxon>
        <taxon>Duplodnaviria</taxon>
        <taxon>Heunggongvirae</taxon>
        <taxon>Uroviricota</taxon>
        <taxon>Caudoviricetes</taxon>
        <taxon>Crassvirales</taxon>
        <taxon>Crevaviridae</taxon>
        <taxon>Coarsevirinae</taxon>
        <taxon>Junduvirus</taxon>
        <taxon>Junduvirus communis</taxon>
    </lineage>
</organism>
<feature type="compositionally biased region" description="Polar residues" evidence="2">
    <location>
        <begin position="1162"/>
        <end position="1172"/>
    </location>
</feature>
<proteinExistence type="predicted"/>
<dbReference type="RefSeq" id="YP_010359966.1">
    <property type="nucleotide sequence ID" value="NC_062779.1"/>
</dbReference>
<dbReference type="EMBL" id="MZ130489">
    <property type="protein sequence ID" value="QWM90394.1"/>
    <property type="molecule type" value="Genomic_DNA"/>
</dbReference>
<feature type="region of interest" description="Disordered" evidence="2">
    <location>
        <begin position="845"/>
        <end position="895"/>
    </location>
</feature>
<evidence type="ECO:0000256" key="1">
    <source>
        <dbReference type="SAM" id="Coils"/>
    </source>
</evidence>
<reference evidence="4 5" key="1">
    <citation type="submission" date="2021-04" db="EMBL/GenBank/DDBJ databases">
        <authorList>
            <person name="Shkoporov A.N."/>
            <person name="Stockdale S.R."/>
            <person name="Guerin E."/>
            <person name="Ross R.P."/>
            <person name="Hill C."/>
        </authorList>
    </citation>
    <scope>NUCLEOTIDE SEQUENCE [LARGE SCALE GENOMIC DNA]</scope>
    <source>
        <strain evidence="5">cr2_1</strain>
    </source>
</reference>
<evidence type="ECO:0000259" key="3">
    <source>
        <dbReference type="Pfam" id="PF18760"/>
    </source>
</evidence>
<evidence type="ECO:0000313" key="5">
    <source>
        <dbReference type="Proteomes" id="UP000827432"/>
    </source>
</evidence>
<gene>
    <name evidence="4" type="primary">gp_26531</name>
</gene>
<evidence type="ECO:0000256" key="2">
    <source>
        <dbReference type="SAM" id="MobiDB-lite"/>
    </source>
</evidence>
<dbReference type="Proteomes" id="UP000827432">
    <property type="component" value="Segment"/>
</dbReference>
<dbReference type="KEGG" id="vg:75690696"/>
<dbReference type="InterPro" id="IPR049522">
    <property type="entry name" value="ART-PolyVal_dom"/>
</dbReference>
<keyword evidence="1" id="KW-0175">Coiled coil</keyword>
<feature type="compositionally biased region" description="Basic and acidic residues" evidence="2">
    <location>
        <begin position="845"/>
        <end position="879"/>
    </location>
</feature>
<sequence length="2864" mass="321463">MPIDFDKLESIQRKSTYAPKDKYKRSSFNPNAYSIDNKLLLNLRKHSGNSQNIVPGNVNAYIEARARNQSTWDRIGNSLVQTVGEIIGGTIESAGSILALPSKLIDSDEAYTRNFLERLGNSINEGTREVFPIYMTEQAQHGSLLDRMSGGGYWASMVPSILGSAASIMLPARGASLLLGKAFRSAVNLGSKSKYVKDLFKLGTKLQKAKALNRANKIADIYGSAVIGRILDSSREAYGTYEQEREWFLNNYKNYVERDENGNAILKAPGLEEVPLNDTNIESIADRYADNAASKGYWRSMSNIAYDVVEWMNILGTAKTLTKATRDNIRKAMATGDKFAIVRTLNAIPNADKGQILRAIGGFAGGSLAEMADEMTMSIAMQEGTHAARKDFGLLSDTDALTDFSMRISSYLKDPDIWTEGIGGLLGGAGMQAIMPFIETKINKRGIEREHEYLKGIERATEAMRSGLDDIVESLAEGDIVGAKLKEQEAILNQVAANSLDGSLEFYKEMLRNMSASLKEIQSIKYRKDRGEAISAEEQIALDKGESLLANADYFEQTLNKIEAVEDIYNKHFDAVNGTTDKNLYEYQRRIATLEAQKRLNELELEAITANPAEYQKRAAESKEYLSNYVDSKYTDDNIRIAKKADINTYAENNATLEDAKAALSVYDKMIASLKKQISELENAITNAPKDATAEQLLGLKIALKGANSKLESYNKTLSDISNIRDTATKNIEALNLNKDDKEAAQQARTLLSNLTNPEEAKRFYENRRTAIDAELDYYRNGNGFEDIKDQIKLYEDEIKASTDKDLTDELNTYQTSEALQADESKFSDSDTRKAVYNARLARLQKQESDTKAANARREAALKAEQERQARQQEERDALATEEDSNAAPIGSGTFGRSYREFEGIKPLSNEASSLYNALMSESQVTDSPLANVIENRRKSKSLTSKDAMLLEEIKEFNDATNRALDNSFDTLTTTNLKWIVTRIAAKYSIFDNIFFGRRFNWIDAVTKTEVEYAPSINNGDLSAELNSYLWHLSRYTAQVLEQSGRPLPSFLADVHFGLSETTKSDINALTNKIMQEAKSMQTKFDIINNTIEDNLGRKNSKYALYVSIGGVEYRVINTPNPRKDVGIVIEGFENQLNRYVLTPANMATPNDDYILIARQTQSPAPDQSLSPTGGYKAQQSSTDETITSKTEITETVSSANGITTEFVSDESSTNTDDAPIEFVTASNQPLIDFKIEGIDTKSMLEFLTSLMSQEGVNLALFDTDLINALVLIPKLLRNTKVGSKYASDAYIKALMNKYFTDAKLTGVETKIIETTKKVAAAVSINIDEGGNSIRLNTAENCRNAINALDNLKSLYKDESKWLSDMQSLTDALNTVYESDLVAKFAQVLTQSKDYNSNAIAIRLDETLHNKFAMIAQDLGGIFVDNLNLFSTLVAFISDRSGFRINKINYYDLVNGIREYRGDNYKELIPEIMSIMNITNYLHNEFKNRRDYYSARFAVTKDATYKELYNNYSFFYDLIDVAPTNGLPLTEAQVLDFINRTPEIKGKTYHEGLDINFSPNGAPENILDNSIATNLGIYELLDGIKEGDEVTVVQTDLEENPNRASYDVVMNRNGKEYKLGSIPKLETITNGIAYTIQGANGVYYPRKFAFTDDMAKTFAEYQRELFRFMYHYDIAFNPRNNISAKDRENSERNIDIIFDQFRKDRFKKLMDTLKELVYSNLTSKQIKDIMDSQTMIGVVDSEYIGDTDGEISIDNVALSFNQIYQICTDLFPTSRINHSNMDSIMNATAITKHFNDAVNRHEMIFRNNQAIRNDIRFTGSNTFRISHISAGRILINDEARNEDHEAKHGLPIMHHRNSLLDSIKPTKDVLDSKGKPRVQILAIDENGIGRDPKTGGIVQNIDKFATPHVADTFIGNRRHEVVVIPQTDSLNTVFPIYPNTIMGSITDETEEARISKLSKYTKYIGDAIKEILALNTGNITEARLDISNRLQNIIICNERSSAVQDDIYFQSGNNGDGSKRYVMLKAVLGDGKGKEAYHKFIQTTIDGRDAVIHYTSSNKLDVANYNGALNHPSYPHTVYYLDTPADVQKFNNKLNSIIPNLVRQFGLKDGIAVAKDSTGSSYTTGYTDPVTGERYEDIYDYYMATNARYSDVASVKDRYGNVISNVTIAGNAPIKFSIATKAFDTETDVPQRFYDPVELLKTVQDADRYKEDWSSISKLANILEYEAGINPVYIKHNVSEAKINIESEGYTDPVKIADDGFYRNQFRIDINYNYDHANRKEHQGYLTRTLAHEMIHTYIMKFFNATHRDINNPELLAKREALIDYNNKEWQEWFADFNQAVINTRAELAGKTDLNDRERFLKDMLSDKGIANRFIEIVSQEISSISESIDTKLKDRAKGTKNVINGKDAISEIITYALTDPRIFKLLNELHSTTERVEGSENLETPTFWEKFKRILLNIFEKIFGFKDTEVKTDSLMERFNDVLNRIYNKDFRDMEPDGITYGIRTNSPAPGREGAVEGSGTSATSTVESTTTEVQNAVNTAVNGDANATAESPTQTIPRRRARLGTSSNSNIKASKVLTSEEASILSNALRDSKGRLLAPNGEPSNLTEDQYVKVRTKAFINWFGDWINNPNEASKVIDINGEPLVVYHGSEESFDTFDITHFGKTDNGDRGRGFYFTPNPNIASRYGSIKAFYLNIKEPYTGNQEHNLNRGKSIEDLISENAKYVNKRIAESVKHLKAQRFNSKSNLFERLGLTDNSTDAEIESKVSKYYNNINASSTRFGNLNTADGYIMNQNDVADSYEIVVFNANQIEPATDNNGDFNSNTMNTKYSKVLVDVGAKYLSDLNDNLNKNSNLDETNKRIC</sequence>
<feature type="region of interest" description="Disordered" evidence="2">
    <location>
        <begin position="2500"/>
        <end position="2533"/>
    </location>
</feature>
<keyword evidence="5" id="KW-1185">Reference proteome</keyword>
<name>A0AAE7RVW1_9CAUD</name>
<accession>A0AAE7RVW1</accession>
<dbReference type="GeneID" id="75690696"/>
<evidence type="ECO:0000313" key="4">
    <source>
        <dbReference type="EMBL" id="QWM90394.1"/>
    </source>
</evidence>
<feature type="region of interest" description="Disordered" evidence="2">
    <location>
        <begin position="1162"/>
        <end position="1189"/>
    </location>
</feature>
<dbReference type="Pfam" id="PF18760">
    <property type="entry name" value="ART-PolyVal"/>
    <property type="match status" value="1"/>
</dbReference>
<feature type="coiled-coil region" evidence="1">
    <location>
        <begin position="657"/>
        <end position="691"/>
    </location>
</feature>